<dbReference type="CDD" id="cd06195">
    <property type="entry name" value="FNR1"/>
    <property type="match status" value="1"/>
</dbReference>
<comment type="caution">
    <text evidence="11">The sequence shown here is derived from an EMBL/GenBank/DDBJ whole genome shotgun (WGS) entry which is preliminary data.</text>
</comment>
<dbReference type="EMBL" id="AUWY01000058">
    <property type="protein sequence ID" value="EQB32721.1"/>
    <property type="molecule type" value="Genomic_DNA"/>
</dbReference>
<dbReference type="GO" id="GO:0042167">
    <property type="term" value="P:heme catabolic process"/>
    <property type="evidence" value="ECO:0007669"/>
    <property type="project" value="TreeGrafter"/>
</dbReference>
<dbReference type="EC" id="1.18.1.2" evidence="3"/>
<evidence type="ECO:0000313" key="11">
    <source>
        <dbReference type="EMBL" id="EQB32721.1"/>
    </source>
</evidence>
<dbReference type="GO" id="GO:0000166">
    <property type="term" value="F:nucleotide binding"/>
    <property type="evidence" value="ECO:0007669"/>
    <property type="project" value="UniProtKB-KW"/>
</dbReference>
<evidence type="ECO:0000256" key="4">
    <source>
        <dbReference type="ARBA" id="ARBA00022630"/>
    </source>
</evidence>
<dbReference type="InterPro" id="IPR008333">
    <property type="entry name" value="Cbr1-like_FAD-bd_dom"/>
</dbReference>
<evidence type="ECO:0000259" key="10">
    <source>
        <dbReference type="PROSITE" id="PS51384"/>
    </source>
</evidence>
<dbReference type="GO" id="GO:0034599">
    <property type="term" value="P:cellular response to oxidative stress"/>
    <property type="evidence" value="ECO:0007669"/>
    <property type="project" value="TreeGrafter"/>
</dbReference>
<dbReference type="InterPro" id="IPR039261">
    <property type="entry name" value="FNR_nucleotide-bd"/>
</dbReference>
<reference evidence="11 12" key="1">
    <citation type="journal article" date="2013" name="Genome Announc.">
        <title>Draft Genome Sequence of Sphingobium ummariense Strain RL-3, a Hexachlorocyclohexane-Degrading Bacterium.</title>
        <authorList>
            <person name="Kohli P."/>
            <person name="Dua A."/>
            <person name="Sangwan N."/>
            <person name="Oldach P."/>
            <person name="Khurana J.P."/>
            <person name="Lal R."/>
        </authorList>
    </citation>
    <scope>NUCLEOTIDE SEQUENCE [LARGE SCALE GENOMIC DNA]</scope>
    <source>
        <strain evidence="11 12">RL-3</strain>
    </source>
</reference>
<sequence>MLIANDPQLARHGGAWNSAKEKVLNDVTIEKPVLEPTGALSVETVLSVRHWNEHLFSFRITRPASFRFRSGEFVMIGLQGDNGKPLLRAYSVASPAWDEELEFLSIKVPDGPLTSKLQLIQPGDQVYLGRKPTGTLVTDALLPGKRLFMLSTGTGLAPFLSLSRDPDVYEFYEQVVIVHSVRRVSDLAFRDELKGKWAEDPLVSEQAPAQFHYVPTVTREPFEGNTSRIDALVESGALFEGIPGAARFDPETDRIMMCGSMEMIKQFAAYFEEQGFTEGSNAAPGQFVIERAFVG</sequence>
<dbReference type="STRING" id="1346791.M529_07745"/>
<dbReference type="InterPro" id="IPR051930">
    <property type="entry name" value="FNR_type-1"/>
</dbReference>
<evidence type="ECO:0000256" key="2">
    <source>
        <dbReference type="ARBA" id="ARBA00008312"/>
    </source>
</evidence>
<evidence type="ECO:0000256" key="9">
    <source>
        <dbReference type="ARBA" id="ARBA00047776"/>
    </source>
</evidence>
<keyword evidence="12" id="KW-1185">Reference proteome</keyword>
<accession>T0J462</accession>
<dbReference type="Pfam" id="PF00175">
    <property type="entry name" value="NAD_binding_1"/>
    <property type="match status" value="1"/>
</dbReference>
<evidence type="ECO:0000313" key="12">
    <source>
        <dbReference type="Proteomes" id="UP000015523"/>
    </source>
</evidence>
<dbReference type="AlphaFoldDB" id="T0J462"/>
<dbReference type="PATRIC" id="fig|1346791.3.peg.1487"/>
<keyword evidence="8" id="KW-0560">Oxidoreductase</keyword>
<keyword evidence="5" id="KW-0547">Nucleotide-binding</keyword>
<organism evidence="11 12">
    <name type="scientific">Sphingobium ummariense RL-3</name>
    <dbReference type="NCBI Taxonomy" id="1346791"/>
    <lineage>
        <taxon>Bacteria</taxon>
        <taxon>Pseudomonadati</taxon>
        <taxon>Pseudomonadota</taxon>
        <taxon>Alphaproteobacteria</taxon>
        <taxon>Sphingomonadales</taxon>
        <taxon>Sphingomonadaceae</taxon>
        <taxon>Sphingobium</taxon>
    </lineage>
</organism>
<comment type="catalytic activity">
    <reaction evidence="9">
        <text>2 reduced [2Fe-2S]-[ferredoxin] + NADP(+) + H(+) = 2 oxidized [2Fe-2S]-[ferredoxin] + NADPH</text>
        <dbReference type="Rhea" id="RHEA:20125"/>
        <dbReference type="Rhea" id="RHEA-COMP:10000"/>
        <dbReference type="Rhea" id="RHEA-COMP:10001"/>
        <dbReference type="ChEBI" id="CHEBI:15378"/>
        <dbReference type="ChEBI" id="CHEBI:33737"/>
        <dbReference type="ChEBI" id="CHEBI:33738"/>
        <dbReference type="ChEBI" id="CHEBI:57783"/>
        <dbReference type="ChEBI" id="CHEBI:58349"/>
        <dbReference type="EC" id="1.18.1.2"/>
    </reaction>
</comment>
<dbReference type="Gene3D" id="3.40.50.80">
    <property type="entry name" value="Nucleotide-binding domain of ferredoxin-NADP reductase (FNR) module"/>
    <property type="match status" value="1"/>
</dbReference>
<dbReference type="Pfam" id="PF00970">
    <property type="entry name" value="FAD_binding_6"/>
    <property type="match status" value="1"/>
</dbReference>
<dbReference type="InterPro" id="IPR001433">
    <property type="entry name" value="OxRdtase_FAD/NAD-bd"/>
</dbReference>
<evidence type="ECO:0000256" key="5">
    <source>
        <dbReference type="ARBA" id="ARBA00022741"/>
    </source>
</evidence>
<dbReference type="eggNOG" id="COG0543">
    <property type="taxonomic scope" value="Bacteria"/>
</dbReference>
<dbReference type="Proteomes" id="UP000015523">
    <property type="component" value="Unassembled WGS sequence"/>
</dbReference>
<evidence type="ECO:0000256" key="3">
    <source>
        <dbReference type="ARBA" id="ARBA00013223"/>
    </source>
</evidence>
<proteinExistence type="inferred from homology"/>
<dbReference type="SUPFAM" id="SSF52343">
    <property type="entry name" value="Ferredoxin reductase-like, C-terminal NADP-linked domain"/>
    <property type="match status" value="1"/>
</dbReference>
<dbReference type="SUPFAM" id="SSF63380">
    <property type="entry name" value="Riboflavin synthase domain-like"/>
    <property type="match status" value="1"/>
</dbReference>
<comment type="similarity">
    <text evidence="2">Belongs to the ferredoxin--NADP reductase type 1 family.</text>
</comment>
<dbReference type="PANTHER" id="PTHR47878:SF1">
    <property type="entry name" value="FLAVODOXIN_FERREDOXIN--NADP REDUCTASE"/>
    <property type="match status" value="1"/>
</dbReference>
<dbReference type="InterPro" id="IPR017927">
    <property type="entry name" value="FAD-bd_FR_type"/>
</dbReference>
<dbReference type="InterPro" id="IPR017938">
    <property type="entry name" value="Riboflavin_synthase-like_b-brl"/>
</dbReference>
<dbReference type="GO" id="GO:0004324">
    <property type="term" value="F:ferredoxin-NADP+ reductase activity"/>
    <property type="evidence" value="ECO:0007669"/>
    <property type="project" value="UniProtKB-EC"/>
</dbReference>
<feature type="domain" description="FAD-binding FR-type" evidence="10">
    <location>
        <begin position="38"/>
        <end position="139"/>
    </location>
</feature>
<dbReference type="PANTHER" id="PTHR47878">
    <property type="entry name" value="OXIDOREDUCTASE FAD/NAD(P)-BINDING DOMAIN PROTEIN"/>
    <property type="match status" value="1"/>
</dbReference>
<keyword evidence="4" id="KW-0285">Flavoprotein</keyword>
<gene>
    <name evidence="11" type="ORF">M529_07745</name>
</gene>
<evidence type="ECO:0000256" key="8">
    <source>
        <dbReference type="ARBA" id="ARBA00023002"/>
    </source>
</evidence>
<evidence type="ECO:0000256" key="1">
    <source>
        <dbReference type="ARBA" id="ARBA00001974"/>
    </source>
</evidence>
<protein>
    <recommendedName>
        <fullName evidence="3">ferredoxin--NADP(+) reductase</fullName>
        <ecNumber evidence="3">1.18.1.2</ecNumber>
    </recommendedName>
</protein>
<dbReference type="InterPro" id="IPR033892">
    <property type="entry name" value="FNR_bac"/>
</dbReference>
<comment type="cofactor">
    <cofactor evidence="1">
        <name>FAD</name>
        <dbReference type="ChEBI" id="CHEBI:57692"/>
    </cofactor>
</comment>
<evidence type="ECO:0000256" key="6">
    <source>
        <dbReference type="ARBA" id="ARBA00022827"/>
    </source>
</evidence>
<dbReference type="PROSITE" id="PS51384">
    <property type="entry name" value="FAD_FR"/>
    <property type="match status" value="1"/>
</dbReference>
<keyword evidence="6" id="KW-0274">FAD</keyword>
<keyword evidence="7" id="KW-0521">NADP</keyword>
<name>T0J462_9SPHN</name>
<evidence type="ECO:0000256" key="7">
    <source>
        <dbReference type="ARBA" id="ARBA00022857"/>
    </source>
</evidence>
<dbReference type="Gene3D" id="2.40.30.10">
    <property type="entry name" value="Translation factors"/>
    <property type="match status" value="1"/>
</dbReference>